<keyword evidence="1" id="KW-0732">Signal</keyword>
<dbReference type="Gene3D" id="2.60.120.260">
    <property type="entry name" value="Galactose-binding domain-like"/>
    <property type="match status" value="1"/>
</dbReference>
<feature type="signal peptide" evidence="1">
    <location>
        <begin position="1"/>
        <end position="24"/>
    </location>
</feature>
<dbReference type="AlphaFoldDB" id="A0AAV2ZJD4"/>
<organism evidence="3 4">
    <name type="scientific">Pyxicephalus adspersus</name>
    <name type="common">African bullfrog</name>
    <dbReference type="NCBI Taxonomy" id="30357"/>
    <lineage>
        <taxon>Eukaryota</taxon>
        <taxon>Metazoa</taxon>
        <taxon>Chordata</taxon>
        <taxon>Craniata</taxon>
        <taxon>Vertebrata</taxon>
        <taxon>Euteleostomi</taxon>
        <taxon>Amphibia</taxon>
        <taxon>Batrachia</taxon>
        <taxon>Anura</taxon>
        <taxon>Neobatrachia</taxon>
        <taxon>Ranoidea</taxon>
        <taxon>Pyxicephalidae</taxon>
        <taxon>Pyxicephalinae</taxon>
        <taxon>Pyxicephalus</taxon>
    </lineage>
</organism>
<proteinExistence type="predicted"/>
<sequence length="139" mass="15363">MTRAGNLCLSSAGAVLALATSSDGRHPPEHIIDGNPHTLWITTGTFPQEFIITLNALQKIGKITVESSQIRSLYIETSTSREPTHFERCVEREFEHVEGHFQNEEITVPGVQASHLRFVIVSGFEQFVAVRSVSAESVM</sequence>
<protein>
    <recommendedName>
        <fullName evidence="2">F5/8 type C domain-containing protein</fullName>
    </recommendedName>
</protein>
<dbReference type="Proteomes" id="UP001181693">
    <property type="component" value="Unassembled WGS sequence"/>
</dbReference>
<gene>
    <name evidence="3" type="ORF">GDO54_016257</name>
</gene>
<feature type="chain" id="PRO_5043707865" description="F5/8 type C domain-containing protein" evidence="1">
    <location>
        <begin position="25"/>
        <end position="139"/>
    </location>
</feature>
<dbReference type="GO" id="GO:0005813">
    <property type="term" value="C:centrosome"/>
    <property type="evidence" value="ECO:0007669"/>
    <property type="project" value="TreeGrafter"/>
</dbReference>
<feature type="domain" description="F5/8 type C" evidence="2">
    <location>
        <begin position="19"/>
        <end position="122"/>
    </location>
</feature>
<dbReference type="PANTHER" id="PTHR33906">
    <property type="entry name" value="INTRAFLAGELLAR TRANSPORT PROTEIN 25 HOMOLOG"/>
    <property type="match status" value="1"/>
</dbReference>
<dbReference type="PANTHER" id="PTHR33906:SF1">
    <property type="entry name" value="INTRAFLAGELLAR TRANSPORT PROTEIN 25 HOMOLOG"/>
    <property type="match status" value="1"/>
</dbReference>
<name>A0AAV2ZJD4_PYXAD</name>
<evidence type="ECO:0000259" key="2">
    <source>
        <dbReference type="Pfam" id="PF00754"/>
    </source>
</evidence>
<accession>A0AAV2ZJD4</accession>
<dbReference type="InterPro" id="IPR000421">
    <property type="entry name" value="FA58C"/>
</dbReference>
<dbReference type="InterPro" id="IPR033558">
    <property type="entry name" value="IFT25"/>
</dbReference>
<evidence type="ECO:0000313" key="3">
    <source>
        <dbReference type="EMBL" id="DBA17954.1"/>
    </source>
</evidence>
<dbReference type="GO" id="GO:0005929">
    <property type="term" value="C:cilium"/>
    <property type="evidence" value="ECO:0007669"/>
    <property type="project" value="TreeGrafter"/>
</dbReference>
<dbReference type="InterPro" id="IPR008979">
    <property type="entry name" value="Galactose-bd-like_sf"/>
</dbReference>
<dbReference type="GO" id="GO:0030992">
    <property type="term" value="C:intraciliary transport particle B"/>
    <property type="evidence" value="ECO:0007669"/>
    <property type="project" value="InterPro"/>
</dbReference>
<comment type="caution">
    <text evidence="3">The sequence shown here is derived from an EMBL/GenBank/DDBJ whole genome shotgun (WGS) entry which is preliminary data.</text>
</comment>
<keyword evidence="4" id="KW-1185">Reference proteome</keyword>
<evidence type="ECO:0000313" key="4">
    <source>
        <dbReference type="Proteomes" id="UP001181693"/>
    </source>
</evidence>
<evidence type="ECO:0000256" key="1">
    <source>
        <dbReference type="SAM" id="SignalP"/>
    </source>
</evidence>
<reference evidence="3" key="1">
    <citation type="thesis" date="2020" institute="ProQuest LLC" country="789 East Eisenhower Parkway, Ann Arbor, MI, USA">
        <title>Comparative Genomics and Chromosome Evolution.</title>
        <authorList>
            <person name="Mudd A.B."/>
        </authorList>
    </citation>
    <scope>NUCLEOTIDE SEQUENCE</scope>
    <source>
        <strain evidence="3">1538</strain>
        <tissue evidence="3">Blood</tissue>
    </source>
</reference>
<dbReference type="SUPFAM" id="SSF49785">
    <property type="entry name" value="Galactose-binding domain-like"/>
    <property type="match status" value="1"/>
</dbReference>
<dbReference type="EMBL" id="DYDO01000009">
    <property type="protein sequence ID" value="DBA17954.1"/>
    <property type="molecule type" value="Genomic_DNA"/>
</dbReference>
<dbReference type="GO" id="GO:0042073">
    <property type="term" value="P:intraciliary transport"/>
    <property type="evidence" value="ECO:0007669"/>
    <property type="project" value="InterPro"/>
</dbReference>
<dbReference type="Pfam" id="PF00754">
    <property type="entry name" value="F5_F8_type_C"/>
    <property type="match status" value="1"/>
</dbReference>